<dbReference type="Pfam" id="PF25907">
    <property type="entry name" value="DUF7962"/>
    <property type="match status" value="1"/>
</dbReference>
<dbReference type="AlphaFoldDB" id="A0A9P6L356"/>
<evidence type="ECO:0000259" key="1">
    <source>
        <dbReference type="PROSITE" id="PS50404"/>
    </source>
</evidence>
<name>A0A9P6L356_9AGAM</name>
<feature type="domain" description="GST C-terminal" evidence="2">
    <location>
        <begin position="104"/>
        <end position="255"/>
    </location>
</feature>
<dbReference type="InterPro" id="IPR010987">
    <property type="entry name" value="Glutathione-S-Trfase_C-like"/>
</dbReference>
<dbReference type="Proteomes" id="UP000736335">
    <property type="component" value="Unassembled WGS sequence"/>
</dbReference>
<dbReference type="InterPro" id="IPR036282">
    <property type="entry name" value="Glutathione-S-Trfase_C_sf"/>
</dbReference>
<dbReference type="Pfam" id="PF13417">
    <property type="entry name" value="GST_N_3"/>
    <property type="match status" value="1"/>
</dbReference>
<evidence type="ECO:0008006" key="5">
    <source>
        <dbReference type="Google" id="ProtNLM"/>
    </source>
</evidence>
<proteinExistence type="predicted"/>
<dbReference type="EMBL" id="WIUZ02000017">
    <property type="protein sequence ID" value="KAF9780225.1"/>
    <property type="molecule type" value="Genomic_DNA"/>
</dbReference>
<dbReference type="InterPro" id="IPR004045">
    <property type="entry name" value="Glutathione_S-Trfase_N"/>
</dbReference>
<keyword evidence="4" id="KW-1185">Reference proteome</keyword>
<sequence>MARKVLPTPVLYSYEASPFGKKAVNMLLLKQIPHTRVEVSMTLPRPELSETMGITYRRIPVLAIGRDVYADTSLIASTLERRYPSSAGYGTLFPQRKGGGSSDTGMVKTLVMYYFDRTVFPLAASSLPFQKLPEAFVKDRSDYMDKPLHVQARPEAKQRLKSEIASHVSLLEEQLSDGREWLLDTEAPSLADISAHTLFGWAAGFKPLLLGDLFDPNAVPHTVKWISRMSEHLRAAQNSNAAPFEKMTSEQALRFVQEGGVEDHTGFDAAEAERLGLKPGQTVAVTPTDTGKNHPTVGPLVGLNKEEVVIRVKGTCGIPLHAHFPRLGFSIRIHNAKL</sequence>
<dbReference type="InterPro" id="IPR036249">
    <property type="entry name" value="Thioredoxin-like_sf"/>
</dbReference>
<dbReference type="Gene3D" id="1.20.1050.10">
    <property type="match status" value="1"/>
</dbReference>
<comment type="caution">
    <text evidence="3">The sequence shown here is derived from an EMBL/GenBank/DDBJ whole genome shotgun (WGS) entry which is preliminary data.</text>
</comment>
<dbReference type="SUPFAM" id="SSF52833">
    <property type="entry name" value="Thioredoxin-like"/>
    <property type="match status" value="1"/>
</dbReference>
<dbReference type="OrthoDB" id="202840at2759"/>
<feature type="domain" description="GST N-terminal" evidence="1">
    <location>
        <begin position="7"/>
        <end position="87"/>
    </location>
</feature>
<accession>A0A9P6L356</accession>
<reference evidence="3" key="1">
    <citation type="journal article" date="2020" name="Nat. Commun.">
        <title>Large-scale genome sequencing of mycorrhizal fungi provides insights into the early evolution of symbiotic traits.</title>
        <authorList>
            <person name="Miyauchi S."/>
            <person name="Kiss E."/>
            <person name="Kuo A."/>
            <person name="Drula E."/>
            <person name="Kohler A."/>
            <person name="Sanchez-Garcia M."/>
            <person name="Morin E."/>
            <person name="Andreopoulos B."/>
            <person name="Barry K.W."/>
            <person name="Bonito G."/>
            <person name="Buee M."/>
            <person name="Carver A."/>
            <person name="Chen C."/>
            <person name="Cichocki N."/>
            <person name="Clum A."/>
            <person name="Culley D."/>
            <person name="Crous P.W."/>
            <person name="Fauchery L."/>
            <person name="Girlanda M."/>
            <person name="Hayes R.D."/>
            <person name="Keri Z."/>
            <person name="LaButti K."/>
            <person name="Lipzen A."/>
            <person name="Lombard V."/>
            <person name="Magnuson J."/>
            <person name="Maillard F."/>
            <person name="Murat C."/>
            <person name="Nolan M."/>
            <person name="Ohm R.A."/>
            <person name="Pangilinan J."/>
            <person name="Pereira M.F."/>
            <person name="Perotto S."/>
            <person name="Peter M."/>
            <person name="Pfister S."/>
            <person name="Riley R."/>
            <person name="Sitrit Y."/>
            <person name="Stielow J.B."/>
            <person name="Szollosi G."/>
            <person name="Zifcakova L."/>
            <person name="Stursova M."/>
            <person name="Spatafora J.W."/>
            <person name="Tedersoo L."/>
            <person name="Vaario L.M."/>
            <person name="Yamada A."/>
            <person name="Yan M."/>
            <person name="Wang P."/>
            <person name="Xu J."/>
            <person name="Bruns T."/>
            <person name="Baldrian P."/>
            <person name="Vilgalys R."/>
            <person name="Dunand C."/>
            <person name="Henrissat B."/>
            <person name="Grigoriev I.V."/>
            <person name="Hibbett D."/>
            <person name="Nagy L.G."/>
            <person name="Martin F.M."/>
        </authorList>
    </citation>
    <scope>NUCLEOTIDE SEQUENCE</scope>
    <source>
        <strain evidence="3">UH-Tt-Lm1</strain>
    </source>
</reference>
<gene>
    <name evidence="3" type="ORF">BJ322DRAFT_1085318</name>
</gene>
<dbReference type="PROSITE" id="PS50404">
    <property type="entry name" value="GST_NTER"/>
    <property type="match status" value="1"/>
</dbReference>
<protein>
    <recommendedName>
        <fullName evidence="5">Glutathione S-transferase</fullName>
    </recommendedName>
</protein>
<dbReference type="SUPFAM" id="SSF47616">
    <property type="entry name" value="GST C-terminal domain-like"/>
    <property type="match status" value="1"/>
</dbReference>
<organism evidence="3 4">
    <name type="scientific">Thelephora terrestris</name>
    <dbReference type="NCBI Taxonomy" id="56493"/>
    <lineage>
        <taxon>Eukaryota</taxon>
        <taxon>Fungi</taxon>
        <taxon>Dikarya</taxon>
        <taxon>Basidiomycota</taxon>
        <taxon>Agaricomycotina</taxon>
        <taxon>Agaricomycetes</taxon>
        <taxon>Thelephorales</taxon>
        <taxon>Thelephoraceae</taxon>
        <taxon>Thelephora</taxon>
    </lineage>
</organism>
<dbReference type="PROSITE" id="PS50405">
    <property type="entry name" value="GST_CTER"/>
    <property type="match status" value="1"/>
</dbReference>
<reference evidence="3" key="2">
    <citation type="submission" date="2020-11" db="EMBL/GenBank/DDBJ databases">
        <authorList>
            <consortium name="DOE Joint Genome Institute"/>
            <person name="Kuo A."/>
            <person name="Miyauchi S."/>
            <person name="Kiss E."/>
            <person name="Drula E."/>
            <person name="Kohler A."/>
            <person name="Sanchez-Garcia M."/>
            <person name="Andreopoulos B."/>
            <person name="Barry K.W."/>
            <person name="Bonito G."/>
            <person name="Buee M."/>
            <person name="Carver A."/>
            <person name="Chen C."/>
            <person name="Cichocki N."/>
            <person name="Clum A."/>
            <person name="Culley D."/>
            <person name="Crous P.W."/>
            <person name="Fauchery L."/>
            <person name="Girlanda M."/>
            <person name="Hayes R."/>
            <person name="Keri Z."/>
            <person name="Labutti K."/>
            <person name="Lipzen A."/>
            <person name="Lombard V."/>
            <person name="Magnuson J."/>
            <person name="Maillard F."/>
            <person name="Morin E."/>
            <person name="Murat C."/>
            <person name="Nolan M."/>
            <person name="Ohm R."/>
            <person name="Pangilinan J."/>
            <person name="Pereira M."/>
            <person name="Perotto S."/>
            <person name="Peter M."/>
            <person name="Riley R."/>
            <person name="Sitrit Y."/>
            <person name="Stielow B."/>
            <person name="Szollosi G."/>
            <person name="Zifcakova L."/>
            <person name="Stursova M."/>
            <person name="Spatafora J.W."/>
            <person name="Tedersoo L."/>
            <person name="Vaario L.-M."/>
            <person name="Yamada A."/>
            <person name="Yan M."/>
            <person name="Wang P."/>
            <person name="Xu J."/>
            <person name="Bruns T."/>
            <person name="Baldrian P."/>
            <person name="Vilgalys R."/>
            <person name="Henrissat B."/>
            <person name="Grigoriev I.V."/>
            <person name="Hibbett D."/>
            <person name="Nagy L.G."/>
            <person name="Martin F.M."/>
        </authorList>
    </citation>
    <scope>NUCLEOTIDE SEQUENCE</scope>
    <source>
        <strain evidence="3">UH-Tt-Lm1</strain>
    </source>
</reference>
<evidence type="ECO:0000259" key="2">
    <source>
        <dbReference type="PROSITE" id="PS50405"/>
    </source>
</evidence>
<evidence type="ECO:0000313" key="4">
    <source>
        <dbReference type="Proteomes" id="UP000736335"/>
    </source>
</evidence>
<evidence type="ECO:0000313" key="3">
    <source>
        <dbReference type="EMBL" id="KAF9780225.1"/>
    </source>
</evidence>
<dbReference type="InterPro" id="IPR058268">
    <property type="entry name" value="DUF7962"/>
</dbReference>
<dbReference type="Gene3D" id="3.40.30.110">
    <property type="match status" value="2"/>
</dbReference>